<keyword evidence="3" id="KW-1003">Cell membrane</keyword>
<dbReference type="AlphaFoldDB" id="A0A0F9UAI1"/>
<dbReference type="PANTHER" id="PTHR35011:SF2">
    <property type="entry name" value="2,3-DIKETO-L-GULONATE TRAP TRANSPORTER SMALL PERMEASE PROTEIN YIAM"/>
    <property type="match status" value="1"/>
</dbReference>
<feature type="transmembrane region" description="Helical" evidence="8">
    <location>
        <begin position="21"/>
        <end position="42"/>
    </location>
</feature>
<dbReference type="InterPro" id="IPR055348">
    <property type="entry name" value="DctQ"/>
</dbReference>
<dbReference type="PANTHER" id="PTHR35011">
    <property type="entry name" value="2,3-DIKETO-L-GULONATE TRAP TRANSPORTER SMALL PERMEASE PROTEIN YIAM"/>
    <property type="match status" value="1"/>
</dbReference>
<comment type="caution">
    <text evidence="10">The sequence shown here is derived from an EMBL/GenBank/DDBJ whole genome shotgun (WGS) entry which is preliminary data.</text>
</comment>
<evidence type="ECO:0000259" key="9">
    <source>
        <dbReference type="Pfam" id="PF04290"/>
    </source>
</evidence>
<protein>
    <recommendedName>
        <fullName evidence="9">Tripartite ATP-independent periplasmic transporters DctQ component domain-containing protein</fullName>
    </recommendedName>
</protein>
<feature type="domain" description="Tripartite ATP-independent periplasmic transporters DctQ component" evidence="9">
    <location>
        <begin position="30"/>
        <end position="118"/>
    </location>
</feature>
<dbReference type="InterPro" id="IPR007387">
    <property type="entry name" value="TRAP_DctQ"/>
</dbReference>
<comment type="subcellular location">
    <subcellularLocation>
        <location evidence="1">Cell inner membrane</location>
        <topology evidence="1">Multi-pass membrane protein</topology>
    </subcellularLocation>
</comment>
<dbReference type="EMBL" id="LAZR01000112">
    <property type="protein sequence ID" value="KKN90220.1"/>
    <property type="molecule type" value="Genomic_DNA"/>
</dbReference>
<keyword evidence="5 8" id="KW-0812">Transmembrane</keyword>
<sequence>MSHGVQSHSALGRIVNELEETAIALILGLMTLITFINVVLRYGFNTGIIWGLEAVTFLFAWLVLFGMSYAVKVTAHLGVDAVVNLFSLPKRRVLALVVAVICVVYAALLMKGAWDYWAPFAGLDATTGRWFPTGFADSRDQAWYETVDIPMPDWLRFIEPIMNEGETYGKLPRFIPYFMLPFGMALLLFRFIQAGLRVLNGQATAMIVSHEAEDDIEAVKHMNAES</sequence>
<accession>A0A0F9UAI1</accession>
<name>A0A0F9UAI1_9ZZZZ</name>
<evidence type="ECO:0000256" key="4">
    <source>
        <dbReference type="ARBA" id="ARBA00022519"/>
    </source>
</evidence>
<evidence type="ECO:0000256" key="8">
    <source>
        <dbReference type="SAM" id="Phobius"/>
    </source>
</evidence>
<feature type="transmembrane region" description="Helical" evidence="8">
    <location>
        <begin position="92"/>
        <end position="110"/>
    </location>
</feature>
<keyword evidence="7 8" id="KW-0472">Membrane</keyword>
<evidence type="ECO:0000256" key="3">
    <source>
        <dbReference type="ARBA" id="ARBA00022475"/>
    </source>
</evidence>
<dbReference type="GO" id="GO:0022857">
    <property type="term" value="F:transmembrane transporter activity"/>
    <property type="evidence" value="ECO:0007669"/>
    <property type="project" value="TreeGrafter"/>
</dbReference>
<organism evidence="10">
    <name type="scientific">marine sediment metagenome</name>
    <dbReference type="NCBI Taxonomy" id="412755"/>
    <lineage>
        <taxon>unclassified sequences</taxon>
        <taxon>metagenomes</taxon>
        <taxon>ecological metagenomes</taxon>
    </lineage>
</organism>
<keyword evidence="2" id="KW-0813">Transport</keyword>
<evidence type="ECO:0000256" key="7">
    <source>
        <dbReference type="ARBA" id="ARBA00023136"/>
    </source>
</evidence>
<dbReference type="GO" id="GO:0005886">
    <property type="term" value="C:plasma membrane"/>
    <property type="evidence" value="ECO:0007669"/>
    <property type="project" value="UniProtKB-SubCell"/>
</dbReference>
<proteinExistence type="predicted"/>
<gene>
    <name evidence="10" type="ORF">LCGC14_0230540</name>
</gene>
<dbReference type="GO" id="GO:0015740">
    <property type="term" value="P:C4-dicarboxylate transport"/>
    <property type="evidence" value="ECO:0007669"/>
    <property type="project" value="TreeGrafter"/>
</dbReference>
<feature type="transmembrane region" description="Helical" evidence="8">
    <location>
        <begin position="174"/>
        <end position="192"/>
    </location>
</feature>
<evidence type="ECO:0000256" key="1">
    <source>
        <dbReference type="ARBA" id="ARBA00004429"/>
    </source>
</evidence>
<evidence type="ECO:0000256" key="6">
    <source>
        <dbReference type="ARBA" id="ARBA00022989"/>
    </source>
</evidence>
<keyword evidence="4" id="KW-0997">Cell inner membrane</keyword>
<reference evidence="10" key="1">
    <citation type="journal article" date="2015" name="Nature">
        <title>Complex archaea that bridge the gap between prokaryotes and eukaryotes.</title>
        <authorList>
            <person name="Spang A."/>
            <person name="Saw J.H."/>
            <person name="Jorgensen S.L."/>
            <person name="Zaremba-Niedzwiedzka K."/>
            <person name="Martijn J."/>
            <person name="Lind A.E."/>
            <person name="van Eijk R."/>
            <person name="Schleper C."/>
            <person name="Guy L."/>
            <person name="Ettema T.J."/>
        </authorList>
    </citation>
    <scope>NUCLEOTIDE SEQUENCE</scope>
</reference>
<evidence type="ECO:0000256" key="5">
    <source>
        <dbReference type="ARBA" id="ARBA00022692"/>
    </source>
</evidence>
<dbReference type="Pfam" id="PF04290">
    <property type="entry name" value="DctQ"/>
    <property type="match status" value="1"/>
</dbReference>
<evidence type="ECO:0000313" key="10">
    <source>
        <dbReference type="EMBL" id="KKN90220.1"/>
    </source>
</evidence>
<feature type="transmembrane region" description="Helical" evidence="8">
    <location>
        <begin position="48"/>
        <end position="71"/>
    </location>
</feature>
<keyword evidence="6 8" id="KW-1133">Transmembrane helix</keyword>
<evidence type="ECO:0000256" key="2">
    <source>
        <dbReference type="ARBA" id="ARBA00022448"/>
    </source>
</evidence>